<accession>A0A8D9EZ80</accession>
<dbReference type="EMBL" id="HBUF01584787">
    <property type="protein sequence ID" value="CAG6771401.1"/>
    <property type="molecule type" value="Transcribed_RNA"/>
</dbReference>
<sequence length="113" mass="12854">MYKYRINVLSSWTRKGTGHPAVLGTGGNRTHDHGSHGTKRQVTLPLDHLRIKKQVTLPLDHLRITRQVTLPLDYQGWYCHSVLNIQGRIHSLHLSQDFTSLLSLPIGPFVKNL</sequence>
<name>A0A8D9EZ80_9HEMI</name>
<dbReference type="AlphaFoldDB" id="A0A8D9EZ80"/>
<evidence type="ECO:0000256" key="1">
    <source>
        <dbReference type="SAM" id="MobiDB-lite"/>
    </source>
</evidence>
<feature type="region of interest" description="Disordered" evidence="1">
    <location>
        <begin position="20"/>
        <end position="39"/>
    </location>
</feature>
<proteinExistence type="predicted"/>
<reference evidence="2" key="1">
    <citation type="submission" date="2021-05" db="EMBL/GenBank/DDBJ databases">
        <authorList>
            <person name="Alioto T."/>
            <person name="Alioto T."/>
            <person name="Gomez Garrido J."/>
        </authorList>
    </citation>
    <scope>NUCLEOTIDE SEQUENCE</scope>
</reference>
<protein>
    <submittedName>
        <fullName evidence="2">Uncharacterized protein</fullName>
    </submittedName>
</protein>
<evidence type="ECO:0000313" key="2">
    <source>
        <dbReference type="EMBL" id="CAG6771401.1"/>
    </source>
</evidence>
<organism evidence="2">
    <name type="scientific">Cacopsylla melanoneura</name>
    <dbReference type="NCBI Taxonomy" id="428564"/>
    <lineage>
        <taxon>Eukaryota</taxon>
        <taxon>Metazoa</taxon>
        <taxon>Ecdysozoa</taxon>
        <taxon>Arthropoda</taxon>
        <taxon>Hexapoda</taxon>
        <taxon>Insecta</taxon>
        <taxon>Pterygota</taxon>
        <taxon>Neoptera</taxon>
        <taxon>Paraneoptera</taxon>
        <taxon>Hemiptera</taxon>
        <taxon>Sternorrhyncha</taxon>
        <taxon>Psylloidea</taxon>
        <taxon>Psyllidae</taxon>
        <taxon>Psyllinae</taxon>
        <taxon>Cacopsylla</taxon>
    </lineage>
</organism>